<dbReference type="Gene3D" id="1.10.357.10">
    <property type="entry name" value="Tetracycline Repressor, domain 2"/>
    <property type="match status" value="1"/>
</dbReference>
<dbReference type="SUPFAM" id="SSF46689">
    <property type="entry name" value="Homeodomain-like"/>
    <property type="match status" value="1"/>
</dbReference>
<name>A0A3N2BBE0_9MICO</name>
<dbReference type="PANTHER" id="PTHR30055">
    <property type="entry name" value="HTH-TYPE TRANSCRIPTIONAL REGULATOR RUTR"/>
    <property type="match status" value="1"/>
</dbReference>
<dbReference type="GO" id="GO:0003700">
    <property type="term" value="F:DNA-binding transcription factor activity"/>
    <property type="evidence" value="ECO:0007669"/>
    <property type="project" value="TreeGrafter"/>
</dbReference>
<dbReference type="AlphaFoldDB" id="A0A3N2BBE0"/>
<comment type="caution">
    <text evidence="5">The sequence shown here is derived from an EMBL/GenBank/DDBJ whole genome shotgun (WGS) entry which is preliminary data.</text>
</comment>
<dbReference type="OrthoDB" id="4542604at2"/>
<dbReference type="SUPFAM" id="SSF48498">
    <property type="entry name" value="Tetracyclin repressor-like, C-terminal domain"/>
    <property type="match status" value="1"/>
</dbReference>
<evidence type="ECO:0000259" key="4">
    <source>
        <dbReference type="PROSITE" id="PS50977"/>
    </source>
</evidence>
<evidence type="ECO:0000256" key="1">
    <source>
        <dbReference type="ARBA" id="ARBA00023125"/>
    </source>
</evidence>
<reference evidence="5 6" key="1">
    <citation type="submission" date="2018-11" db="EMBL/GenBank/DDBJ databases">
        <title>Sequencing the genomes of 1000 actinobacteria strains.</title>
        <authorList>
            <person name="Klenk H.-P."/>
        </authorList>
    </citation>
    <scope>NUCLEOTIDE SEQUENCE [LARGE SCALE GENOMIC DNA]</scope>
    <source>
        <strain evidence="5 6">DSM 11294</strain>
    </source>
</reference>
<gene>
    <name evidence="5" type="ORF">EDD31_0903</name>
</gene>
<accession>A0A3N2BBE0</accession>
<protein>
    <submittedName>
        <fullName evidence="5">TetR family transcriptional regulator</fullName>
    </submittedName>
</protein>
<dbReference type="Proteomes" id="UP000280668">
    <property type="component" value="Unassembled WGS sequence"/>
</dbReference>
<dbReference type="GO" id="GO:0000976">
    <property type="term" value="F:transcription cis-regulatory region binding"/>
    <property type="evidence" value="ECO:0007669"/>
    <property type="project" value="TreeGrafter"/>
</dbReference>
<dbReference type="InterPro" id="IPR001647">
    <property type="entry name" value="HTH_TetR"/>
</dbReference>
<dbReference type="InterPro" id="IPR036271">
    <property type="entry name" value="Tet_transcr_reg_TetR-rel_C_sf"/>
</dbReference>
<dbReference type="PANTHER" id="PTHR30055:SF227">
    <property type="entry name" value="TRANSCRIPTIONAL REGULATORY PROTEIN (PROBABLY TETR-FAMILY)-RELATED"/>
    <property type="match status" value="1"/>
</dbReference>
<evidence type="ECO:0000256" key="3">
    <source>
        <dbReference type="SAM" id="MobiDB-lite"/>
    </source>
</evidence>
<feature type="domain" description="HTH tetR-type" evidence="4">
    <location>
        <begin position="22"/>
        <end position="81"/>
    </location>
</feature>
<dbReference type="InterPro" id="IPR009057">
    <property type="entry name" value="Homeodomain-like_sf"/>
</dbReference>
<dbReference type="PRINTS" id="PR00455">
    <property type="entry name" value="HTHTETR"/>
</dbReference>
<evidence type="ECO:0000313" key="5">
    <source>
        <dbReference type="EMBL" id="ROR72548.1"/>
    </source>
</evidence>
<keyword evidence="1 2" id="KW-0238">DNA-binding</keyword>
<sequence>MLPTAQSPATDGRTARWTAHRASRHAELVRAARHAIHEQGPEASMAEIAAHAGISKPVLYRYFHDKNGLRDAVGRAVLRRMHDGLEQAATSASGPRERIAGMVEVYLEMANASPNVYAFVVRDSELGSFVGEVVDLVIDAVRPALPDEDSSLDERLRPWAAGVVGLVRGAVEEWLNHPGALQREDVAGQLTTWLWDGAAGLLRRARNGAGLEENRSE</sequence>
<proteinExistence type="predicted"/>
<evidence type="ECO:0000256" key="2">
    <source>
        <dbReference type="PROSITE-ProRule" id="PRU00335"/>
    </source>
</evidence>
<evidence type="ECO:0000313" key="6">
    <source>
        <dbReference type="Proteomes" id="UP000280668"/>
    </source>
</evidence>
<dbReference type="Pfam" id="PF00440">
    <property type="entry name" value="TetR_N"/>
    <property type="match status" value="1"/>
</dbReference>
<dbReference type="InterPro" id="IPR050109">
    <property type="entry name" value="HTH-type_TetR-like_transc_reg"/>
</dbReference>
<keyword evidence="6" id="KW-1185">Reference proteome</keyword>
<dbReference type="PROSITE" id="PS50977">
    <property type="entry name" value="HTH_TETR_2"/>
    <property type="match status" value="1"/>
</dbReference>
<dbReference type="RefSeq" id="WP_123303097.1">
    <property type="nucleotide sequence ID" value="NZ_RKHK01000001.1"/>
</dbReference>
<organism evidence="5 6">
    <name type="scientific">Bogoriella caseilytica</name>
    <dbReference type="NCBI Taxonomy" id="56055"/>
    <lineage>
        <taxon>Bacteria</taxon>
        <taxon>Bacillati</taxon>
        <taxon>Actinomycetota</taxon>
        <taxon>Actinomycetes</taxon>
        <taxon>Micrococcales</taxon>
        <taxon>Bogoriellaceae</taxon>
        <taxon>Bogoriella</taxon>
    </lineage>
</organism>
<feature type="region of interest" description="Disordered" evidence="3">
    <location>
        <begin position="1"/>
        <end position="20"/>
    </location>
</feature>
<dbReference type="EMBL" id="RKHK01000001">
    <property type="protein sequence ID" value="ROR72548.1"/>
    <property type="molecule type" value="Genomic_DNA"/>
</dbReference>
<dbReference type="PROSITE" id="PS01081">
    <property type="entry name" value="HTH_TETR_1"/>
    <property type="match status" value="1"/>
</dbReference>
<feature type="DNA-binding region" description="H-T-H motif" evidence="2">
    <location>
        <begin position="44"/>
        <end position="63"/>
    </location>
</feature>
<dbReference type="InterPro" id="IPR023772">
    <property type="entry name" value="DNA-bd_HTH_TetR-type_CS"/>
</dbReference>